<protein>
    <submittedName>
        <fullName evidence="1">(rape) hypothetical protein</fullName>
    </submittedName>
</protein>
<dbReference type="Gramene" id="CDX78750">
    <property type="protein sequence ID" value="CDX78750"/>
    <property type="gene ID" value="GSBRNA2T00130186001"/>
</dbReference>
<evidence type="ECO:0000313" key="1">
    <source>
        <dbReference type="EMBL" id="CAF2120075.1"/>
    </source>
</evidence>
<dbReference type="EMBL" id="HG994357">
    <property type="protein sequence ID" value="CAF2120075.1"/>
    <property type="molecule type" value="Genomic_DNA"/>
</dbReference>
<dbReference type="Proteomes" id="UP001295469">
    <property type="component" value="Chromosome A03"/>
</dbReference>
<reference evidence="1" key="1">
    <citation type="submission" date="2021-01" db="EMBL/GenBank/DDBJ databases">
        <authorList>
            <consortium name="Genoscope - CEA"/>
            <person name="William W."/>
        </authorList>
    </citation>
    <scope>NUCLEOTIDE SEQUENCE</scope>
</reference>
<name>A0A816VE94_BRANA</name>
<gene>
    <name evidence="1" type="ORF">DARMORV10_A03P08380.1</name>
</gene>
<organism evidence="1">
    <name type="scientific">Brassica napus</name>
    <name type="common">Rape</name>
    <dbReference type="NCBI Taxonomy" id="3708"/>
    <lineage>
        <taxon>Eukaryota</taxon>
        <taxon>Viridiplantae</taxon>
        <taxon>Streptophyta</taxon>
        <taxon>Embryophyta</taxon>
        <taxon>Tracheophyta</taxon>
        <taxon>Spermatophyta</taxon>
        <taxon>Magnoliopsida</taxon>
        <taxon>eudicotyledons</taxon>
        <taxon>Gunneridae</taxon>
        <taxon>Pentapetalae</taxon>
        <taxon>rosids</taxon>
        <taxon>malvids</taxon>
        <taxon>Brassicales</taxon>
        <taxon>Brassicaceae</taxon>
        <taxon>Brassiceae</taxon>
        <taxon>Brassica</taxon>
    </lineage>
</organism>
<sequence>METQRMKLININSKKTVYIRVNTEGNKGYYVESVSSNLVENLMFL</sequence>
<dbReference type="AlphaFoldDB" id="A0A816VE94"/>
<accession>A0A816VE94</accession>
<proteinExistence type="predicted"/>